<gene>
    <name evidence="2" type="ORF">BO83DRAFT_80365</name>
</gene>
<evidence type="ECO:0000313" key="2">
    <source>
        <dbReference type="EMBL" id="PWY84116.1"/>
    </source>
</evidence>
<organism evidence="2 3">
    <name type="scientific">Aspergillus eucalypticola (strain CBS 122712 / IBT 29274)</name>
    <dbReference type="NCBI Taxonomy" id="1448314"/>
    <lineage>
        <taxon>Eukaryota</taxon>
        <taxon>Fungi</taxon>
        <taxon>Dikarya</taxon>
        <taxon>Ascomycota</taxon>
        <taxon>Pezizomycotina</taxon>
        <taxon>Eurotiomycetes</taxon>
        <taxon>Eurotiomycetidae</taxon>
        <taxon>Eurotiales</taxon>
        <taxon>Aspergillaceae</taxon>
        <taxon>Aspergillus</taxon>
        <taxon>Aspergillus subgen. Circumdati</taxon>
    </lineage>
</organism>
<accession>A0A317WC57</accession>
<feature type="region of interest" description="Disordered" evidence="1">
    <location>
        <begin position="20"/>
        <end position="63"/>
    </location>
</feature>
<dbReference type="Proteomes" id="UP000246171">
    <property type="component" value="Unassembled WGS sequence"/>
</dbReference>
<keyword evidence="3" id="KW-1185">Reference proteome</keyword>
<dbReference type="RefSeq" id="XP_025392671.1">
    <property type="nucleotide sequence ID" value="XM_025537621.1"/>
</dbReference>
<protein>
    <submittedName>
        <fullName evidence="2">Uncharacterized protein</fullName>
    </submittedName>
</protein>
<evidence type="ECO:0000313" key="3">
    <source>
        <dbReference type="Proteomes" id="UP000246171"/>
    </source>
</evidence>
<comment type="caution">
    <text evidence="2">The sequence shown here is derived from an EMBL/GenBank/DDBJ whole genome shotgun (WGS) entry which is preliminary data.</text>
</comment>
<dbReference type="EMBL" id="MSFU01000002">
    <property type="protein sequence ID" value="PWY84116.1"/>
    <property type="molecule type" value="Genomic_DNA"/>
</dbReference>
<evidence type="ECO:0000256" key="1">
    <source>
        <dbReference type="SAM" id="MobiDB-lite"/>
    </source>
</evidence>
<dbReference type="GeneID" id="37059583"/>
<dbReference type="VEuPathDB" id="FungiDB:BO83DRAFT_80365"/>
<proteinExistence type="predicted"/>
<sequence>MDRGRDDRELGQLDWIIGSKRENPIPEVRVHLDGGEEGEGRRGGEEDEYSRGQRRKGKKQSNPAFKVVAAAVLTPLGPRARRRGG</sequence>
<reference evidence="2" key="1">
    <citation type="submission" date="2016-12" db="EMBL/GenBank/DDBJ databases">
        <title>The genomes of Aspergillus section Nigri reveals drivers in fungal speciation.</title>
        <authorList>
            <consortium name="DOE Joint Genome Institute"/>
            <person name="Vesth T.C."/>
            <person name="Nybo J."/>
            <person name="Theobald S."/>
            <person name="Brandl J."/>
            <person name="Frisvad J.C."/>
            <person name="Nielsen K.F."/>
            <person name="Lyhne E.K."/>
            <person name="Kogle M.E."/>
            <person name="Kuo A."/>
            <person name="Riley R."/>
            <person name="Clum A."/>
            <person name="Nolan M."/>
            <person name="Lipzen A."/>
            <person name="Salamov A."/>
            <person name="Henrissat B."/>
            <person name="Wiebenga A."/>
            <person name="De vries R.P."/>
            <person name="Grigoriev I.V."/>
            <person name="Mortensen U.H."/>
            <person name="Andersen M.R."/>
            <person name="Baker S.E."/>
        </authorList>
    </citation>
    <scope>NUCLEOTIDE SEQUENCE</scope>
    <source>
        <strain evidence="2">CBS 122712</strain>
    </source>
</reference>
<name>A0A317WC57_ASPEC</name>
<feature type="compositionally biased region" description="Basic and acidic residues" evidence="1">
    <location>
        <begin position="20"/>
        <end position="44"/>
    </location>
</feature>
<dbReference type="AlphaFoldDB" id="A0A317WC57"/>